<dbReference type="Gene3D" id="3.30.70.100">
    <property type="match status" value="1"/>
</dbReference>
<dbReference type="InterPro" id="IPR039447">
    <property type="entry name" value="UreH-like_TM_dom"/>
</dbReference>
<dbReference type="EMBL" id="CP058998">
    <property type="protein sequence ID" value="QLJ52507.1"/>
    <property type="molecule type" value="Genomic_DNA"/>
</dbReference>
<feature type="transmembrane region" description="Helical" evidence="2">
    <location>
        <begin position="188"/>
        <end position="209"/>
    </location>
</feature>
<reference evidence="5" key="1">
    <citation type="submission" date="2020-07" db="EMBL/GenBank/DDBJ databases">
        <title>Metabolic diversity and evolutionary history of the archaeal phylum ###Micrarchaeota### uncovered from a freshwater lake metagenome.</title>
        <authorList>
            <person name="Kadnikov V.V."/>
            <person name="Savvichev A.S."/>
            <person name="Mardanov A.V."/>
            <person name="Beletsky A.V."/>
            <person name="Chupakov A.V."/>
            <person name="Kokryatskaya N.M."/>
            <person name="Pimenov N.V."/>
            <person name="Ravin N.V."/>
        </authorList>
    </citation>
    <scope>NUCLEOTIDE SEQUENCE [LARGE SCALE GENOMIC DNA]</scope>
</reference>
<name>A0A7D5XPG7_FERL1</name>
<feature type="transmembrane region" description="Helical" evidence="2">
    <location>
        <begin position="119"/>
        <end position="142"/>
    </location>
</feature>
<dbReference type="InterPro" id="IPR008972">
    <property type="entry name" value="Cupredoxin"/>
</dbReference>
<evidence type="ECO:0000313" key="5">
    <source>
        <dbReference type="Proteomes" id="UP000510821"/>
    </source>
</evidence>
<accession>A0A7D5XPG7</accession>
<sequence>MQKVIKMKKILNVGGMHCNSCKMIIEDAVTHVKGVKNAKVNLENQTLELEYKYETNLKEIERKLEEKGYSIKRDSVSGMGPLFIALGIAVLLVSAYFFIDKNSESFLNLTSNTSLPLIFFVGFLTGFHCIGMCGGFVLSYTAKCASEGKPSLYSHLQYGAGKLLSYTAIGALFGLVGSVIAFTVELRVAIALLAGAFLVIYGINMLGVLPQLRKVRIPTPKFLTQFIRSQGEKQHAPLFIGLLNGLFIACGPLQAMYLLAAGSGSPFWGASALFSFGLGTLPPLLGFGAIASYLSNSLKHNLVKFSGIFVIILGLLMANNGLTLAGSEFSFNALQTGAIPTNLSNTTLNINVSEGYQIIRMNVTNNGWEPNNFVLQKGVPVKWIINGIEINGCNNRIIVRDYGLDFPINKGEQTIEFAPNKEGVIRWSCWMGMIPGTFIVVNDINNKTEQSTLEQTAPSLPPSTGGCGCGGIG</sequence>
<dbReference type="CDD" id="cd00371">
    <property type="entry name" value="HMA"/>
    <property type="match status" value="1"/>
</dbReference>
<dbReference type="Pfam" id="PF00403">
    <property type="entry name" value="HMA"/>
    <property type="match status" value="1"/>
</dbReference>
<dbReference type="PROSITE" id="PS01047">
    <property type="entry name" value="HMA_1"/>
    <property type="match status" value="1"/>
</dbReference>
<dbReference type="Pfam" id="PF13386">
    <property type="entry name" value="DsbD_2"/>
    <property type="match status" value="1"/>
</dbReference>
<dbReference type="GO" id="GO:0046872">
    <property type="term" value="F:metal ion binding"/>
    <property type="evidence" value="ECO:0007669"/>
    <property type="project" value="UniProtKB-KW"/>
</dbReference>
<feature type="transmembrane region" description="Helical" evidence="2">
    <location>
        <begin position="267"/>
        <end position="290"/>
    </location>
</feature>
<dbReference type="Gene3D" id="2.60.40.420">
    <property type="entry name" value="Cupredoxins - blue copper proteins"/>
    <property type="match status" value="1"/>
</dbReference>
<dbReference type="InterPro" id="IPR036163">
    <property type="entry name" value="HMA_dom_sf"/>
</dbReference>
<keyword evidence="1" id="KW-0479">Metal-binding</keyword>
<organism evidence="4 5">
    <name type="scientific">Fermentimicrarchaeum limneticum</name>
    <dbReference type="NCBI Taxonomy" id="2795018"/>
    <lineage>
        <taxon>Archaea</taxon>
        <taxon>Candidatus Micrarchaeota</taxon>
        <taxon>Candidatus Fermentimicrarchaeales</taxon>
        <taxon>Candidatus Fermentimicrarchaeaceae</taxon>
        <taxon>Candidatus Fermentimicrarchaeum</taxon>
    </lineage>
</organism>
<proteinExistence type="predicted"/>
<feature type="domain" description="HMA" evidence="3">
    <location>
        <begin position="7"/>
        <end position="72"/>
    </location>
</feature>
<feature type="transmembrane region" description="Helical" evidence="2">
    <location>
        <begin position="79"/>
        <end position="99"/>
    </location>
</feature>
<dbReference type="InterPro" id="IPR017969">
    <property type="entry name" value="Heavy-metal-associated_CS"/>
</dbReference>
<evidence type="ECO:0000256" key="2">
    <source>
        <dbReference type="SAM" id="Phobius"/>
    </source>
</evidence>
<protein>
    <submittedName>
        <fullName evidence="4">HMA domain-containing protein</fullName>
    </submittedName>
</protein>
<dbReference type="AlphaFoldDB" id="A0A7D5XPG7"/>
<feature type="transmembrane region" description="Helical" evidence="2">
    <location>
        <begin position="163"/>
        <end position="182"/>
    </location>
</feature>
<dbReference type="InterPro" id="IPR006121">
    <property type="entry name" value="HMA_dom"/>
</dbReference>
<dbReference type="PANTHER" id="PTHR42208">
    <property type="entry name" value="HEAVY METAL TRANSPORTER-RELATED"/>
    <property type="match status" value="1"/>
</dbReference>
<keyword evidence="2" id="KW-0472">Membrane</keyword>
<dbReference type="Proteomes" id="UP000510821">
    <property type="component" value="Chromosome"/>
</dbReference>
<feature type="transmembrane region" description="Helical" evidence="2">
    <location>
        <begin position="238"/>
        <end position="261"/>
    </location>
</feature>
<evidence type="ECO:0000259" key="3">
    <source>
        <dbReference type="PROSITE" id="PS50846"/>
    </source>
</evidence>
<feature type="transmembrane region" description="Helical" evidence="2">
    <location>
        <begin position="302"/>
        <end position="322"/>
    </location>
</feature>
<dbReference type="PROSITE" id="PS50846">
    <property type="entry name" value="HMA_2"/>
    <property type="match status" value="1"/>
</dbReference>
<dbReference type="PANTHER" id="PTHR42208:SF1">
    <property type="entry name" value="HEAVY METAL TRANSPORTER"/>
    <property type="match status" value="1"/>
</dbReference>
<keyword evidence="2" id="KW-1133">Transmembrane helix</keyword>
<keyword evidence="2" id="KW-0812">Transmembrane</keyword>
<gene>
    <name evidence="4" type="ORF">Sv326_0332</name>
</gene>
<evidence type="ECO:0000256" key="1">
    <source>
        <dbReference type="ARBA" id="ARBA00022723"/>
    </source>
</evidence>
<dbReference type="SUPFAM" id="SSF55008">
    <property type="entry name" value="HMA, heavy metal-associated domain"/>
    <property type="match status" value="1"/>
</dbReference>
<evidence type="ECO:0000313" key="4">
    <source>
        <dbReference type="EMBL" id="QLJ52507.1"/>
    </source>
</evidence>
<dbReference type="SUPFAM" id="SSF49503">
    <property type="entry name" value="Cupredoxins"/>
    <property type="match status" value="1"/>
</dbReference>
<dbReference type="KEGG" id="flt:Sv326_0332"/>